<protein>
    <submittedName>
        <fullName evidence="4">Transmembrane protein 62</fullName>
    </submittedName>
</protein>
<feature type="transmembrane region" description="Helical" evidence="1">
    <location>
        <begin position="570"/>
        <end position="590"/>
    </location>
</feature>
<organism evidence="4 5">
    <name type="scientific">Fasciola hepatica</name>
    <name type="common">Liver fluke</name>
    <dbReference type="NCBI Taxonomy" id="6192"/>
    <lineage>
        <taxon>Eukaryota</taxon>
        <taxon>Metazoa</taxon>
        <taxon>Spiralia</taxon>
        <taxon>Lophotrochozoa</taxon>
        <taxon>Platyhelminthes</taxon>
        <taxon>Trematoda</taxon>
        <taxon>Digenea</taxon>
        <taxon>Plagiorchiida</taxon>
        <taxon>Echinostomata</taxon>
        <taxon>Echinostomatoidea</taxon>
        <taxon>Fasciolidae</taxon>
        <taxon>Fasciola</taxon>
    </lineage>
</organism>
<feature type="domain" description="Calcineurin-like phosphoesterase" evidence="2">
    <location>
        <begin position="76"/>
        <end position="255"/>
    </location>
</feature>
<name>A0A4E0RWJ7_FASHE</name>
<keyword evidence="5" id="KW-1185">Reference proteome</keyword>
<evidence type="ECO:0000313" key="4">
    <source>
        <dbReference type="EMBL" id="THD25947.1"/>
    </source>
</evidence>
<proteinExistence type="predicted"/>
<dbReference type="EMBL" id="JXXN02000925">
    <property type="protein sequence ID" value="THD25947.1"/>
    <property type="molecule type" value="Genomic_DNA"/>
</dbReference>
<dbReference type="InterPro" id="IPR004843">
    <property type="entry name" value="Calcineurin-like_PHP"/>
</dbReference>
<dbReference type="InterPro" id="IPR056229">
    <property type="entry name" value="Ig_TMM62"/>
</dbReference>
<dbReference type="PANTHER" id="PTHR14795:SF0">
    <property type="entry name" value="TRANSMEMBRANE PROTEIN 62"/>
    <property type="match status" value="1"/>
</dbReference>
<accession>A0A4E0RWJ7</accession>
<evidence type="ECO:0000256" key="1">
    <source>
        <dbReference type="SAM" id="Phobius"/>
    </source>
</evidence>
<dbReference type="CDD" id="cd07401">
    <property type="entry name" value="MPP_TMEM62_N"/>
    <property type="match status" value="1"/>
</dbReference>
<sequence>MVHTINWTSFLSSSSMANCFVFSLLSAFVSIVVISHIMHNFCRTKIDFDSLSVLHREAEKGEMHMVMSDRLDRVFWFMQITDIHLSVFKEPSRATDFQTFCSESVAVVLPDLILASGDLTDGKTENTFGSRQYVEEWNTYSRILRDSNVLTITQWLDIRGNHDAFNVPNIKHKENRFRVFGVQGPQHPQSYSFTLNKPFGNYSFIGLDACPMPGLKRPLNFFGVVNQNAQESIRRLTEQTKRSNHTFWFGHYPTSTIISPGLDLRETIGKSGFAYFCGHLHTFLNLVPRMYTVQPQGFLELELGDWRDNRYYRVVAVDHDLVTFVDVQMTDQVRQWPIVLITNPKNAHFLLPHKEPMSRIFRSTHIRILAWSKWPIDFVSVHIDNTHFGNAVPAKPDSVSQPSVSHTPLYVLPWNASKFSTGTLHTIKVHVRDIHGNERVVTQPFVTNGDPLWEYGFLPGFFLRADHGWNLCLCFYLFWFSLFATFLLARCLSTKHNYSLRDRSCLIRGLIRLSQTNQLLSPILVYLVYVITCPIFMAFLLDDHFGVVFVFGIFVDGTYIQEALTYLQEIIQLVLVTALLLLPTIFYVGFYQPVQKPVVVISSETADTVPQVGLTTCRQSTLGSLKSLFCSVPVILSFFSSVFTCVQLLFARQTIGIPYGWTAIVLGPGRWGPILLSWLLTYRCHGASSAQPTKDNHI</sequence>
<dbReference type="InterPro" id="IPR041871">
    <property type="entry name" value="MPP_TMEM62"/>
</dbReference>
<evidence type="ECO:0000259" key="3">
    <source>
        <dbReference type="Pfam" id="PF24384"/>
    </source>
</evidence>
<feature type="domain" description="TMEM62 Ig-like" evidence="3">
    <location>
        <begin position="335"/>
        <end position="450"/>
    </location>
</feature>
<dbReference type="Pfam" id="PF00149">
    <property type="entry name" value="Metallophos"/>
    <property type="match status" value="1"/>
</dbReference>
<dbReference type="AlphaFoldDB" id="A0A4E0RWJ7"/>
<keyword evidence="1 4" id="KW-0812">Transmembrane</keyword>
<feature type="transmembrane region" description="Helical" evidence="1">
    <location>
        <begin position="519"/>
        <end position="541"/>
    </location>
</feature>
<dbReference type="SUPFAM" id="SSF56300">
    <property type="entry name" value="Metallo-dependent phosphatases"/>
    <property type="match status" value="1"/>
</dbReference>
<keyword evidence="1" id="KW-0472">Membrane</keyword>
<keyword evidence="1" id="KW-1133">Transmembrane helix</keyword>
<gene>
    <name evidence="4" type="ORF">D915_003092</name>
</gene>
<feature type="transmembrane region" description="Helical" evidence="1">
    <location>
        <begin position="656"/>
        <end position="680"/>
    </location>
</feature>
<feature type="transmembrane region" description="Helical" evidence="1">
    <location>
        <begin position="20"/>
        <end position="38"/>
    </location>
</feature>
<dbReference type="PANTHER" id="PTHR14795">
    <property type="entry name" value="HELICASE RELATED"/>
    <property type="match status" value="1"/>
</dbReference>
<dbReference type="GO" id="GO:0016787">
    <property type="term" value="F:hydrolase activity"/>
    <property type="evidence" value="ECO:0007669"/>
    <property type="project" value="InterPro"/>
</dbReference>
<evidence type="ECO:0000259" key="2">
    <source>
        <dbReference type="Pfam" id="PF00149"/>
    </source>
</evidence>
<feature type="transmembrane region" description="Helical" evidence="1">
    <location>
        <begin position="468"/>
        <end position="489"/>
    </location>
</feature>
<dbReference type="Proteomes" id="UP000230066">
    <property type="component" value="Unassembled WGS sequence"/>
</dbReference>
<reference evidence="4" key="1">
    <citation type="submission" date="2019-03" db="EMBL/GenBank/DDBJ databases">
        <title>Improved annotation for the trematode Fasciola hepatica.</title>
        <authorList>
            <person name="Choi Y.-J."/>
            <person name="Martin J."/>
            <person name="Mitreva M."/>
        </authorList>
    </citation>
    <scope>NUCLEOTIDE SEQUENCE [LARGE SCALE GENOMIC DNA]</scope>
</reference>
<comment type="caution">
    <text evidence="4">The sequence shown here is derived from an EMBL/GenBank/DDBJ whole genome shotgun (WGS) entry which is preliminary data.</text>
</comment>
<dbReference type="Gene3D" id="3.60.21.10">
    <property type="match status" value="1"/>
</dbReference>
<dbReference type="Pfam" id="PF24384">
    <property type="entry name" value="Ig_TMM62"/>
    <property type="match status" value="1"/>
</dbReference>
<dbReference type="InterPro" id="IPR029052">
    <property type="entry name" value="Metallo-depent_PP-like"/>
</dbReference>
<evidence type="ECO:0000313" key="5">
    <source>
        <dbReference type="Proteomes" id="UP000230066"/>
    </source>
</evidence>
<feature type="transmembrane region" description="Helical" evidence="1">
    <location>
        <begin position="628"/>
        <end position="650"/>
    </location>
</feature>